<evidence type="ECO:0000256" key="4">
    <source>
        <dbReference type="SAM" id="SignalP"/>
    </source>
</evidence>
<dbReference type="Pfam" id="PF00553">
    <property type="entry name" value="CBM_2"/>
    <property type="match status" value="1"/>
</dbReference>
<comment type="caution">
    <text evidence="6">The sequence shown here is derived from an EMBL/GenBank/DDBJ whole genome shotgun (WGS) entry which is preliminary data.</text>
</comment>
<name>A0ABQ4DN53_9CELL</name>
<evidence type="ECO:0000256" key="2">
    <source>
        <dbReference type="ARBA" id="ARBA00023295"/>
    </source>
</evidence>
<proteinExistence type="predicted"/>
<dbReference type="InterPro" id="IPR001919">
    <property type="entry name" value="CBD2"/>
</dbReference>
<gene>
    <name evidence="6" type="ORF">Cph01nite_25490</name>
</gene>
<feature type="signal peptide" evidence="4">
    <location>
        <begin position="1"/>
        <end position="36"/>
    </location>
</feature>
<evidence type="ECO:0000256" key="3">
    <source>
        <dbReference type="SAM" id="MobiDB-lite"/>
    </source>
</evidence>
<evidence type="ECO:0000259" key="5">
    <source>
        <dbReference type="PROSITE" id="PS51173"/>
    </source>
</evidence>
<organism evidence="6 7">
    <name type="scientific">Cellulomonas phragmiteti</name>
    <dbReference type="NCBI Taxonomy" id="478780"/>
    <lineage>
        <taxon>Bacteria</taxon>
        <taxon>Bacillati</taxon>
        <taxon>Actinomycetota</taxon>
        <taxon>Actinomycetes</taxon>
        <taxon>Micrococcales</taxon>
        <taxon>Cellulomonadaceae</taxon>
        <taxon>Cellulomonas</taxon>
    </lineage>
</organism>
<evidence type="ECO:0000313" key="6">
    <source>
        <dbReference type="EMBL" id="GIG40787.1"/>
    </source>
</evidence>
<keyword evidence="7" id="KW-1185">Reference proteome</keyword>
<dbReference type="InterPro" id="IPR012291">
    <property type="entry name" value="CBM2_carb-bd_dom_sf"/>
</dbReference>
<keyword evidence="2" id="KW-0326">Glycosidase</keyword>
<sequence length="179" mass="18689">MTTRPTARVRGLVAGAAAAALTVTGLAAALTTPATALSPIRHCSVQETTHTWPGGFVTELTVTMLVPVSGWTLEWTNTPGQRVLHTWNARSSGSDGVYRFQDAGWNGDVPVDGTFRFGFQGTSDGAWTRPSNITVNGVYCLQYMPPWVTPTPTVAPVPTLAPPASPTADPGATPADGQG</sequence>
<feature type="chain" id="PRO_5045237159" description="CBM2 domain-containing protein" evidence="4">
    <location>
        <begin position="37"/>
        <end position="179"/>
    </location>
</feature>
<feature type="region of interest" description="Disordered" evidence="3">
    <location>
        <begin position="158"/>
        <end position="179"/>
    </location>
</feature>
<dbReference type="Gene3D" id="2.60.40.290">
    <property type="match status" value="1"/>
</dbReference>
<keyword evidence="1" id="KW-0378">Hydrolase</keyword>
<dbReference type="SMART" id="SM00637">
    <property type="entry name" value="CBD_II"/>
    <property type="match status" value="1"/>
</dbReference>
<evidence type="ECO:0000256" key="1">
    <source>
        <dbReference type="ARBA" id="ARBA00022801"/>
    </source>
</evidence>
<dbReference type="Proteomes" id="UP000614741">
    <property type="component" value="Unassembled WGS sequence"/>
</dbReference>
<reference evidence="6 7" key="1">
    <citation type="submission" date="2021-01" db="EMBL/GenBank/DDBJ databases">
        <title>Whole genome shotgun sequence of Cellulomonas phragmiteti NBRC 110785.</title>
        <authorList>
            <person name="Komaki H."/>
            <person name="Tamura T."/>
        </authorList>
    </citation>
    <scope>NUCLEOTIDE SEQUENCE [LARGE SCALE GENOMIC DNA]</scope>
    <source>
        <strain evidence="6 7">NBRC 110785</strain>
    </source>
</reference>
<dbReference type="InterPro" id="IPR008965">
    <property type="entry name" value="CBM2/CBM3_carb-bd_dom_sf"/>
</dbReference>
<dbReference type="EMBL" id="BONP01000015">
    <property type="protein sequence ID" value="GIG40787.1"/>
    <property type="molecule type" value="Genomic_DNA"/>
</dbReference>
<dbReference type="PROSITE" id="PS51173">
    <property type="entry name" value="CBM2"/>
    <property type="match status" value="1"/>
</dbReference>
<accession>A0ABQ4DN53</accession>
<keyword evidence="4" id="KW-0732">Signal</keyword>
<protein>
    <recommendedName>
        <fullName evidence="5">CBM2 domain-containing protein</fullName>
    </recommendedName>
</protein>
<evidence type="ECO:0000313" key="7">
    <source>
        <dbReference type="Proteomes" id="UP000614741"/>
    </source>
</evidence>
<feature type="domain" description="CBM2" evidence="5">
    <location>
        <begin position="14"/>
        <end position="143"/>
    </location>
</feature>
<dbReference type="SUPFAM" id="SSF49384">
    <property type="entry name" value="Carbohydrate-binding domain"/>
    <property type="match status" value="1"/>
</dbReference>
<dbReference type="RefSeq" id="WP_203674783.1">
    <property type="nucleotide sequence ID" value="NZ_BONP01000015.1"/>
</dbReference>